<evidence type="ECO:0000313" key="2">
    <source>
        <dbReference type="EMBL" id="WAR06862.1"/>
    </source>
</evidence>
<keyword evidence="1" id="KW-0472">Membrane</keyword>
<evidence type="ECO:0000256" key="1">
    <source>
        <dbReference type="SAM" id="Phobius"/>
    </source>
</evidence>
<dbReference type="Proteomes" id="UP001164746">
    <property type="component" value="Chromosome 6"/>
</dbReference>
<keyword evidence="1" id="KW-1133">Transmembrane helix</keyword>
<name>A0ABY7E9Z6_MYAAR</name>
<keyword evidence="3" id="KW-1185">Reference proteome</keyword>
<feature type="transmembrane region" description="Helical" evidence="1">
    <location>
        <begin position="28"/>
        <end position="47"/>
    </location>
</feature>
<gene>
    <name evidence="2" type="ORF">MAR_016820</name>
</gene>
<accession>A0ABY7E9Z6</accession>
<keyword evidence="1" id="KW-0812">Transmembrane</keyword>
<protein>
    <submittedName>
        <fullName evidence="2">Uncharacterized protein</fullName>
    </submittedName>
</protein>
<dbReference type="EMBL" id="CP111017">
    <property type="protein sequence ID" value="WAR06862.1"/>
    <property type="molecule type" value="Genomic_DNA"/>
</dbReference>
<sequence>MTLRHLSLNLEQPPQCGNPLEIISPAMAFTKSLVLVVVLVALTLTSAGRRRRVCRMDGAQNCVEVKGRRGVLKGVGLCQNQGGICMHFIDGGAIKCACIEVKQGSEVNQGSVKVF</sequence>
<reference evidence="2" key="1">
    <citation type="submission" date="2022-11" db="EMBL/GenBank/DDBJ databases">
        <title>Centuries of genome instability and evolution in soft-shell clam transmissible cancer (bioRxiv).</title>
        <authorList>
            <person name="Hart S.F.M."/>
            <person name="Yonemitsu M.A."/>
            <person name="Giersch R.M."/>
            <person name="Beal B.F."/>
            <person name="Arriagada G."/>
            <person name="Davis B.W."/>
            <person name="Ostrander E.A."/>
            <person name="Goff S.P."/>
            <person name="Metzger M.J."/>
        </authorList>
    </citation>
    <scope>NUCLEOTIDE SEQUENCE</scope>
    <source>
        <strain evidence="2">MELC-2E11</strain>
        <tissue evidence="2">Siphon/mantle</tissue>
    </source>
</reference>
<evidence type="ECO:0000313" key="3">
    <source>
        <dbReference type="Proteomes" id="UP001164746"/>
    </source>
</evidence>
<proteinExistence type="predicted"/>
<organism evidence="2 3">
    <name type="scientific">Mya arenaria</name>
    <name type="common">Soft-shell clam</name>
    <dbReference type="NCBI Taxonomy" id="6604"/>
    <lineage>
        <taxon>Eukaryota</taxon>
        <taxon>Metazoa</taxon>
        <taxon>Spiralia</taxon>
        <taxon>Lophotrochozoa</taxon>
        <taxon>Mollusca</taxon>
        <taxon>Bivalvia</taxon>
        <taxon>Autobranchia</taxon>
        <taxon>Heteroconchia</taxon>
        <taxon>Euheterodonta</taxon>
        <taxon>Imparidentia</taxon>
        <taxon>Neoheterodontei</taxon>
        <taxon>Myida</taxon>
        <taxon>Myoidea</taxon>
        <taxon>Myidae</taxon>
        <taxon>Mya</taxon>
    </lineage>
</organism>